<dbReference type="Pfam" id="PF00561">
    <property type="entry name" value="Abhydrolase_1"/>
    <property type="match status" value="1"/>
</dbReference>
<evidence type="ECO:0000313" key="2">
    <source>
        <dbReference type="EMBL" id="MEP0948026.1"/>
    </source>
</evidence>
<name>A0ABV0K5H1_9CYAN</name>
<dbReference type="RefSeq" id="WP_190705241.1">
    <property type="nucleotide sequence ID" value="NZ_JAMPKX010000006.1"/>
</dbReference>
<dbReference type="SUPFAM" id="SSF53474">
    <property type="entry name" value="alpha/beta-Hydrolases"/>
    <property type="match status" value="1"/>
</dbReference>
<dbReference type="InterPro" id="IPR029058">
    <property type="entry name" value="AB_hydrolase_fold"/>
</dbReference>
<gene>
    <name evidence="2" type="ORF">NC992_14165</name>
</gene>
<dbReference type="InterPro" id="IPR000073">
    <property type="entry name" value="AB_hydrolase_1"/>
</dbReference>
<evidence type="ECO:0000259" key="1">
    <source>
        <dbReference type="Pfam" id="PF00561"/>
    </source>
</evidence>
<sequence>MPQPPTLLSSLSSGLSEAGYQRFWHWRGWRIRYWFHPGPGDAAVPPVLLIHGFGANLNQWRHNLPALSRVAPVYAIDLLGFGDSEKAATLYGAELWAAQVADFIRQVIGQPVALLGHSLGALVALTAAHNHPDWVKQLALITLPLEANREDLVAGWVAALALRVESWVANPLLMRSLFALVRRPSILRRALAGIYTVAERVDDDLVNLFALPPNDRGAARTLCYLVRSRTNSSFSPSVKDMVATLPVPTLLLWGDQDRVIPVALAAGLTALNPQLSLEVVPDGGHCLYDESDVDFNARIQVWLQGASLSLQQS</sequence>
<accession>A0ABV0K5H1</accession>
<evidence type="ECO:0000313" key="3">
    <source>
        <dbReference type="Proteomes" id="UP001482513"/>
    </source>
</evidence>
<proteinExistence type="predicted"/>
<dbReference type="GO" id="GO:0016787">
    <property type="term" value="F:hydrolase activity"/>
    <property type="evidence" value="ECO:0007669"/>
    <property type="project" value="UniProtKB-KW"/>
</dbReference>
<reference evidence="2 3" key="1">
    <citation type="submission" date="2022-04" db="EMBL/GenBank/DDBJ databases">
        <title>Positive selection, recombination, and allopatry shape intraspecific diversity of widespread and dominant cyanobacteria.</title>
        <authorList>
            <person name="Wei J."/>
            <person name="Shu W."/>
            <person name="Hu C."/>
        </authorList>
    </citation>
    <scope>NUCLEOTIDE SEQUENCE [LARGE SCALE GENOMIC DNA]</scope>
    <source>
        <strain evidence="2 3">DQ-A4</strain>
    </source>
</reference>
<comment type="caution">
    <text evidence="2">The sequence shown here is derived from an EMBL/GenBank/DDBJ whole genome shotgun (WGS) entry which is preliminary data.</text>
</comment>
<keyword evidence="2" id="KW-0378">Hydrolase</keyword>
<dbReference type="EMBL" id="JAMPKX010000006">
    <property type="protein sequence ID" value="MEP0948026.1"/>
    <property type="molecule type" value="Genomic_DNA"/>
</dbReference>
<dbReference type="PANTHER" id="PTHR46438:SF2">
    <property type="entry name" value="ALPHA_BETA-HYDROLASES SUPERFAMILY PROTEIN"/>
    <property type="match status" value="1"/>
</dbReference>
<feature type="domain" description="AB hydrolase-1" evidence="1">
    <location>
        <begin position="45"/>
        <end position="291"/>
    </location>
</feature>
<dbReference type="Gene3D" id="3.40.50.1820">
    <property type="entry name" value="alpha/beta hydrolase"/>
    <property type="match status" value="1"/>
</dbReference>
<organism evidence="2 3">
    <name type="scientific">Leptolyngbya subtilissima DQ-A4</name>
    <dbReference type="NCBI Taxonomy" id="2933933"/>
    <lineage>
        <taxon>Bacteria</taxon>
        <taxon>Bacillati</taxon>
        <taxon>Cyanobacteriota</taxon>
        <taxon>Cyanophyceae</taxon>
        <taxon>Leptolyngbyales</taxon>
        <taxon>Leptolyngbyaceae</taxon>
        <taxon>Leptolyngbya group</taxon>
        <taxon>Leptolyngbya</taxon>
    </lineage>
</organism>
<dbReference type="PRINTS" id="PR00111">
    <property type="entry name" value="ABHYDROLASE"/>
</dbReference>
<keyword evidence="3" id="KW-1185">Reference proteome</keyword>
<dbReference type="PANTHER" id="PTHR46438">
    <property type="entry name" value="ALPHA/BETA-HYDROLASES SUPERFAMILY PROTEIN"/>
    <property type="match status" value="1"/>
</dbReference>
<dbReference type="Proteomes" id="UP001482513">
    <property type="component" value="Unassembled WGS sequence"/>
</dbReference>
<protein>
    <submittedName>
        <fullName evidence="2">Alpha/beta fold hydrolase</fullName>
    </submittedName>
</protein>